<gene>
    <name evidence="10" type="primary">ORF1</name>
</gene>
<comment type="subunit">
    <text evidence="9">Homomultimerizes to form the nucleocapsid. Binds to viral genomic RNA.</text>
</comment>
<sequence length="460" mass="51274">MDPSQKATQILGAFRAGQADTTVTATGESKQWEDKELDAIPVTPLIALNEAQLSQLFDYAVGELISPVPVNLPEAVLLLASHVTNPTSRVDDNLLFILKKHLLSKELAPELNAIAEKLISTFKAKTGDRTTAAPPDEEAVKRQEQMLAAYYISKSTAVTKDSLGPYMKWYSDASVADRVEFGCFMSFCLMRSVASQEVTIIRNMGQEIQPTGGSGGTTKGGFYGRYRDLYRGRTFPSCGIQFVTQAAIAQIKAAFSTGSQMLCSILVPVLRVHIQTDPTPSVDVQAVLRYGILMSLEYTGIYLADSYLRALVRTGETGSSLIPKLYWNVHHPEYERLLDMVQKYMRDNKNARAWRWAKCLHSDYLSIYSGVNNPWLCSLFTALFIDKEPQPEGTDVWEKFCLRKSPEHKEWAQKLAAAYWAEKYKNSAITEDSDLVKRIVGVAKPVHDPYDVALRMGSAE</sequence>
<keyword evidence="3 9" id="KW-0167">Capsid protein</keyword>
<keyword evidence="11" id="KW-1185">Reference proteome</keyword>
<protein>
    <recommendedName>
        <fullName evidence="1 9">Nucleoprotein</fullName>
        <shortName evidence="9">NP</shortName>
        <shortName evidence="9">Protein N</shortName>
    </recommendedName>
    <alternativeName>
        <fullName evidence="8 9">Nucleocapsid protein</fullName>
    </alternativeName>
</protein>
<dbReference type="GeneID" id="29126921"/>
<dbReference type="Proteomes" id="UP000202562">
    <property type="component" value="Segment"/>
</dbReference>
<evidence type="ECO:0000256" key="7">
    <source>
        <dbReference type="ARBA" id="ARBA00023274"/>
    </source>
</evidence>
<dbReference type="GO" id="GO:1990904">
    <property type="term" value="C:ribonucleoprotein complex"/>
    <property type="evidence" value="ECO:0007669"/>
    <property type="project" value="UniProtKB-UniRule"/>
</dbReference>
<evidence type="ECO:0000256" key="5">
    <source>
        <dbReference type="ARBA" id="ARBA00022884"/>
    </source>
</evidence>
<keyword evidence="7 9" id="KW-0687">Ribonucleoprotein</keyword>
<organism evidence="10 11">
    <name type="scientific">Tacheng Tick Virus 7</name>
    <dbReference type="NCBI Taxonomy" id="1608089"/>
    <lineage>
        <taxon>Viruses</taxon>
        <taxon>Riboviria</taxon>
        <taxon>Orthornavirae</taxon>
        <taxon>Negarnaviricota</taxon>
        <taxon>Haploviricotina</taxon>
        <taxon>Monjiviricetes</taxon>
        <taxon>Mononegavirales</taxon>
        <taxon>Rhabdoviridae</taxon>
        <taxon>Deltarhabdovirinae</taxon>
        <taxon>Gammaricinrhavirus</taxon>
        <taxon>Gammaricinrhavirus tacheng</taxon>
    </lineage>
</organism>
<keyword evidence="9" id="KW-1035">Host cytoplasm</keyword>
<keyword evidence="6 9" id="KW-0543">Viral nucleoprotein</keyword>
<accession>A0A0B5KXG4</accession>
<evidence type="ECO:0000256" key="8">
    <source>
        <dbReference type="ARBA" id="ARBA00033344"/>
    </source>
</evidence>
<reference evidence="10 11" key="1">
    <citation type="journal article" date="2015" name="Elife">
        <title>Unprecedented genomic diversity of RNA viruses in arthropods reveals the ancestry of negative-sense RNA viruses.</title>
        <authorList>
            <person name="Li C.X."/>
            <person name="Shi M."/>
            <person name="Tian J.H."/>
            <person name="Lin X.D."/>
            <person name="Kang Y.J."/>
            <person name="Chen L.J."/>
            <person name="Qin X.C."/>
            <person name="Xu J."/>
            <person name="Holmes E.C."/>
            <person name="Zhang Y.Z."/>
        </authorList>
    </citation>
    <scope>NUCLEOTIDE SEQUENCE [LARGE SCALE GENOMIC DNA]</scope>
    <source>
        <strain evidence="10 11">TCRP-3</strain>
    </source>
</reference>
<evidence type="ECO:0000256" key="1">
    <source>
        <dbReference type="ARBA" id="ARBA00014389"/>
    </source>
</evidence>
<dbReference type="GO" id="GO:0019029">
    <property type="term" value="C:helical viral capsid"/>
    <property type="evidence" value="ECO:0007669"/>
    <property type="project" value="UniProtKB-UniRule"/>
</dbReference>
<comment type="function">
    <text evidence="9">Encapsidates the genome, protecting it from nucleases. The encapsidated genomic RNA is termed the nucleocapsid (NC) and serves as template for viral transcription and replication.</text>
</comment>
<evidence type="ECO:0000256" key="3">
    <source>
        <dbReference type="ARBA" id="ARBA00022561"/>
    </source>
</evidence>
<comment type="similarity">
    <text evidence="9">Belongs to the nucleorhabdovirus nucleocapsid protein family.</text>
</comment>
<evidence type="ECO:0000256" key="4">
    <source>
        <dbReference type="ARBA" id="ARBA00022844"/>
    </source>
</evidence>
<dbReference type="EMBL" id="KM817642">
    <property type="protein sequence ID" value="AJG39143.1"/>
    <property type="molecule type" value="Viral_cRNA"/>
</dbReference>
<keyword evidence="5 9" id="KW-0694">RNA-binding</keyword>
<keyword evidence="2 9" id="KW-1139">Helical capsid protein</keyword>
<keyword evidence="4 9" id="KW-0946">Virion</keyword>
<evidence type="ECO:0000256" key="9">
    <source>
        <dbReference type="RuleBase" id="RU369108"/>
    </source>
</evidence>
<evidence type="ECO:0000256" key="2">
    <source>
        <dbReference type="ARBA" id="ARBA00022497"/>
    </source>
</evidence>
<name>A0A0B5KXG4_9RHAB</name>
<dbReference type="GO" id="GO:0003723">
    <property type="term" value="F:RNA binding"/>
    <property type="evidence" value="ECO:0007669"/>
    <property type="project" value="UniProtKB-UniRule"/>
</dbReference>
<proteinExistence type="inferred from homology"/>
<dbReference type="RefSeq" id="YP_009304471.1">
    <property type="nucleotide sequence ID" value="NC_031272.1"/>
</dbReference>
<evidence type="ECO:0000313" key="10">
    <source>
        <dbReference type="EMBL" id="AJG39143.1"/>
    </source>
</evidence>
<dbReference type="InterPro" id="IPR004902">
    <property type="entry name" value="Rhabdo_ncap_2"/>
</dbReference>
<dbReference type="GO" id="GO:0030430">
    <property type="term" value="C:host cell cytoplasm"/>
    <property type="evidence" value="ECO:0007669"/>
    <property type="project" value="UniProtKB-SubCell"/>
</dbReference>
<dbReference type="GO" id="GO:0019013">
    <property type="term" value="C:viral nucleocapsid"/>
    <property type="evidence" value="ECO:0007669"/>
    <property type="project" value="UniProtKB-UniRule"/>
</dbReference>
<comment type="subcellular location">
    <subcellularLocation>
        <location evidence="9">Virion</location>
    </subcellularLocation>
    <subcellularLocation>
        <location evidence="9">Host cytoplasm</location>
    </subcellularLocation>
</comment>
<dbReference type="Pfam" id="PF03216">
    <property type="entry name" value="Rhabdo_ncap_2"/>
    <property type="match status" value="1"/>
</dbReference>
<evidence type="ECO:0000256" key="6">
    <source>
        <dbReference type="ARBA" id="ARBA00023086"/>
    </source>
</evidence>
<dbReference type="KEGG" id="vg:29126921"/>
<evidence type="ECO:0000313" key="11">
    <source>
        <dbReference type="Proteomes" id="UP000202562"/>
    </source>
</evidence>